<keyword evidence="1" id="KW-0812">Transmembrane</keyword>
<feature type="domain" description="DUF6535" evidence="2">
    <location>
        <begin position="22"/>
        <end position="202"/>
    </location>
</feature>
<reference evidence="3 4" key="1">
    <citation type="journal article" date="2015" name="Fungal Genet. Biol.">
        <title>Evolution of novel wood decay mechanisms in Agaricales revealed by the genome sequences of Fistulina hepatica and Cylindrobasidium torrendii.</title>
        <authorList>
            <person name="Floudas D."/>
            <person name="Held B.W."/>
            <person name="Riley R."/>
            <person name="Nagy L.G."/>
            <person name="Koehler G."/>
            <person name="Ransdell A.S."/>
            <person name="Younus H."/>
            <person name="Chow J."/>
            <person name="Chiniquy J."/>
            <person name="Lipzen A."/>
            <person name="Tritt A."/>
            <person name="Sun H."/>
            <person name="Haridas S."/>
            <person name="LaButti K."/>
            <person name="Ohm R.A."/>
            <person name="Kues U."/>
            <person name="Blanchette R.A."/>
            <person name="Grigoriev I.V."/>
            <person name="Minto R.E."/>
            <person name="Hibbett D.S."/>
        </authorList>
    </citation>
    <scope>NUCLEOTIDE SEQUENCE [LARGE SCALE GENOMIC DNA]</scope>
    <source>
        <strain evidence="3 4">FP15055 ss-10</strain>
    </source>
</reference>
<keyword evidence="1" id="KW-0472">Membrane</keyword>
<sequence length="204" mass="22271">DYTHKYAEDPPHKEMGPAARLWKVYNDEASKFDSDMVDDWKDGLDMLLVFAALFSAVLTTFVVETSQALSPDYAEVTASLMVELIAVTRASASGAGVDSVPAALLTPLSDFAPRPVDIAVNAFWFTSLSLSLSTALIAIVAKQWIHQYTMIPSGSPRDRARIRQARLQALGKWHVPAIIGLLPTVMHVSLGVFFAGLVVFLHDL</sequence>
<dbReference type="EMBL" id="KN880549">
    <property type="protein sequence ID" value="KIY66601.1"/>
    <property type="molecule type" value="Genomic_DNA"/>
</dbReference>
<keyword evidence="4" id="KW-1185">Reference proteome</keyword>
<dbReference type="InterPro" id="IPR045338">
    <property type="entry name" value="DUF6535"/>
</dbReference>
<evidence type="ECO:0000313" key="4">
    <source>
        <dbReference type="Proteomes" id="UP000054007"/>
    </source>
</evidence>
<evidence type="ECO:0000313" key="3">
    <source>
        <dbReference type="EMBL" id="KIY66601.1"/>
    </source>
</evidence>
<feature type="non-terminal residue" evidence="3">
    <location>
        <position position="204"/>
    </location>
</feature>
<dbReference type="Proteomes" id="UP000054007">
    <property type="component" value="Unassembled WGS sequence"/>
</dbReference>
<feature type="non-terminal residue" evidence="3">
    <location>
        <position position="1"/>
    </location>
</feature>
<protein>
    <recommendedName>
        <fullName evidence="2">DUF6535 domain-containing protein</fullName>
    </recommendedName>
</protein>
<dbReference type="OrthoDB" id="3235960at2759"/>
<dbReference type="AlphaFoldDB" id="A0A0D7BAQ0"/>
<feature type="transmembrane region" description="Helical" evidence="1">
    <location>
        <begin position="44"/>
        <end position="63"/>
    </location>
</feature>
<feature type="transmembrane region" description="Helical" evidence="1">
    <location>
        <begin position="173"/>
        <end position="201"/>
    </location>
</feature>
<evidence type="ECO:0000256" key="1">
    <source>
        <dbReference type="SAM" id="Phobius"/>
    </source>
</evidence>
<feature type="transmembrane region" description="Helical" evidence="1">
    <location>
        <begin position="118"/>
        <end position="141"/>
    </location>
</feature>
<accession>A0A0D7BAQ0</accession>
<evidence type="ECO:0000259" key="2">
    <source>
        <dbReference type="Pfam" id="PF20153"/>
    </source>
</evidence>
<organism evidence="3 4">
    <name type="scientific">Cylindrobasidium torrendii FP15055 ss-10</name>
    <dbReference type="NCBI Taxonomy" id="1314674"/>
    <lineage>
        <taxon>Eukaryota</taxon>
        <taxon>Fungi</taxon>
        <taxon>Dikarya</taxon>
        <taxon>Basidiomycota</taxon>
        <taxon>Agaricomycotina</taxon>
        <taxon>Agaricomycetes</taxon>
        <taxon>Agaricomycetidae</taxon>
        <taxon>Agaricales</taxon>
        <taxon>Marasmiineae</taxon>
        <taxon>Physalacriaceae</taxon>
        <taxon>Cylindrobasidium</taxon>
    </lineage>
</organism>
<gene>
    <name evidence="3" type="ORF">CYLTODRAFT_323821</name>
</gene>
<keyword evidence="1" id="KW-1133">Transmembrane helix</keyword>
<name>A0A0D7BAQ0_9AGAR</name>
<proteinExistence type="predicted"/>
<dbReference type="Pfam" id="PF20153">
    <property type="entry name" value="DUF6535"/>
    <property type="match status" value="1"/>
</dbReference>